<feature type="domain" description="SSD" evidence="10">
    <location>
        <begin position="204"/>
        <end position="329"/>
    </location>
</feature>
<feature type="signal peptide" evidence="9">
    <location>
        <begin position="1"/>
        <end position="33"/>
    </location>
</feature>
<evidence type="ECO:0000256" key="8">
    <source>
        <dbReference type="SAM" id="Phobius"/>
    </source>
</evidence>
<feature type="compositionally biased region" description="Basic residues" evidence="7">
    <location>
        <begin position="356"/>
        <end position="366"/>
    </location>
</feature>
<dbReference type="PANTHER" id="PTHR33406">
    <property type="entry name" value="MEMBRANE PROTEIN MJ1562-RELATED"/>
    <property type="match status" value="1"/>
</dbReference>
<dbReference type="Gene3D" id="1.20.1640.10">
    <property type="entry name" value="Multidrug efflux transporter AcrB transmembrane domain"/>
    <property type="match status" value="2"/>
</dbReference>
<feature type="transmembrane region" description="Helical" evidence="8">
    <location>
        <begin position="543"/>
        <end position="562"/>
    </location>
</feature>
<evidence type="ECO:0000256" key="2">
    <source>
        <dbReference type="ARBA" id="ARBA00010157"/>
    </source>
</evidence>
<feature type="transmembrane region" description="Helical" evidence="8">
    <location>
        <begin position="272"/>
        <end position="298"/>
    </location>
</feature>
<feature type="transmembrane region" description="Helical" evidence="8">
    <location>
        <begin position="234"/>
        <end position="251"/>
    </location>
</feature>
<evidence type="ECO:0000313" key="12">
    <source>
        <dbReference type="Proteomes" id="UP001610818"/>
    </source>
</evidence>
<evidence type="ECO:0000256" key="6">
    <source>
        <dbReference type="ARBA" id="ARBA00023136"/>
    </source>
</evidence>
<keyword evidence="4 8" id="KW-0812">Transmembrane</keyword>
<dbReference type="RefSeq" id="WP_397718307.1">
    <property type="nucleotide sequence ID" value="NZ_JBIRGN010000011.1"/>
</dbReference>
<feature type="transmembrane region" description="Helical" evidence="8">
    <location>
        <begin position="207"/>
        <end position="228"/>
    </location>
</feature>
<feature type="transmembrane region" description="Helical" evidence="8">
    <location>
        <begin position="686"/>
        <end position="711"/>
    </location>
</feature>
<feature type="transmembrane region" description="Helical" evidence="8">
    <location>
        <begin position="610"/>
        <end position="631"/>
    </location>
</feature>
<evidence type="ECO:0000256" key="5">
    <source>
        <dbReference type="ARBA" id="ARBA00022989"/>
    </source>
</evidence>
<keyword evidence="6 8" id="KW-0472">Membrane</keyword>
<proteinExistence type="inferred from homology"/>
<dbReference type="InterPro" id="IPR004869">
    <property type="entry name" value="MMPL_dom"/>
</dbReference>
<feature type="transmembrane region" description="Helical" evidence="8">
    <location>
        <begin position="181"/>
        <end position="200"/>
    </location>
</feature>
<gene>
    <name evidence="11" type="ORF">ACH4F9_41080</name>
</gene>
<evidence type="ECO:0000259" key="10">
    <source>
        <dbReference type="PROSITE" id="PS50156"/>
    </source>
</evidence>
<organism evidence="11 12">
    <name type="scientific">Streptomyces longisporoflavus</name>
    <dbReference type="NCBI Taxonomy" id="28044"/>
    <lineage>
        <taxon>Bacteria</taxon>
        <taxon>Bacillati</taxon>
        <taxon>Actinomycetota</taxon>
        <taxon>Actinomycetes</taxon>
        <taxon>Kitasatosporales</taxon>
        <taxon>Streptomycetaceae</taxon>
        <taxon>Streptomyces</taxon>
    </lineage>
</organism>
<dbReference type="PANTHER" id="PTHR33406:SF11">
    <property type="entry name" value="MEMBRANE PROTEIN SCO6666-RELATED"/>
    <property type="match status" value="1"/>
</dbReference>
<dbReference type="EMBL" id="JBIRGQ010000011">
    <property type="protein sequence ID" value="MFH8551398.1"/>
    <property type="molecule type" value="Genomic_DNA"/>
</dbReference>
<dbReference type="Pfam" id="PF03176">
    <property type="entry name" value="MMPL"/>
    <property type="match status" value="2"/>
</dbReference>
<protein>
    <submittedName>
        <fullName evidence="11">MMPL family transporter</fullName>
    </submittedName>
</protein>
<evidence type="ECO:0000256" key="1">
    <source>
        <dbReference type="ARBA" id="ARBA00004651"/>
    </source>
</evidence>
<keyword evidence="12" id="KW-1185">Reference proteome</keyword>
<dbReference type="Proteomes" id="UP001610818">
    <property type="component" value="Unassembled WGS sequence"/>
</dbReference>
<comment type="caution">
    <text evidence="11">The sequence shown here is derived from an EMBL/GenBank/DDBJ whole genome shotgun (WGS) entry which is preliminary data.</text>
</comment>
<evidence type="ECO:0000256" key="4">
    <source>
        <dbReference type="ARBA" id="ARBA00022692"/>
    </source>
</evidence>
<feature type="transmembrane region" description="Helical" evidence="8">
    <location>
        <begin position="390"/>
        <end position="408"/>
    </location>
</feature>
<evidence type="ECO:0000313" key="11">
    <source>
        <dbReference type="EMBL" id="MFH8551398.1"/>
    </source>
</evidence>
<feature type="compositionally biased region" description="Basic and acidic residues" evidence="7">
    <location>
        <begin position="746"/>
        <end position="759"/>
    </location>
</feature>
<accession>A0ABW7R2A5</accession>
<name>A0ABW7R2A5_9ACTN</name>
<evidence type="ECO:0000256" key="9">
    <source>
        <dbReference type="SAM" id="SignalP"/>
    </source>
</evidence>
<keyword evidence="9" id="KW-0732">Signal</keyword>
<keyword evidence="3" id="KW-1003">Cell membrane</keyword>
<evidence type="ECO:0000256" key="3">
    <source>
        <dbReference type="ARBA" id="ARBA00022475"/>
    </source>
</evidence>
<feature type="chain" id="PRO_5045970258" evidence="9">
    <location>
        <begin position="34"/>
        <end position="759"/>
    </location>
</feature>
<feature type="transmembrane region" description="Helical" evidence="8">
    <location>
        <begin position="652"/>
        <end position="674"/>
    </location>
</feature>
<feature type="region of interest" description="Disordered" evidence="7">
    <location>
        <begin position="740"/>
        <end position="759"/>
    </location>
</feature>
<feature type="transmembrane region" description="Helical" evidence="8">
    <location>
        <begin position="304"/>
        <end position="330"/>
    </location>
</feature>
<evidence type="ECO:0000256" key="7">
    <source>
        <dbReference type="SAM" id="MobiDB-lite"/>
    </source>
</evidence>
<comment type="subcellular location">
    <subcellularLocation>
        <location evidence="1">Cell membrane</location>
        <topology evidence="1">Multi-pass membrane protein</topology>
    </subcellularLocation>
</comment>
<reference evidence="11 12" key="1">
    <citation type="submission" date="2024-10" db="EMBL/GenBank/DDBJ databases">
        <title>The Natural Products Discovery Center: Release of the First 8490 Sequenced Strains for Exploring Actinobacteria Biosynthetic Diversity.</title>
        <authorList>
            <person name="Kalkreuter E."/>
            <person name="Kautsar S.A."/>
            <person name="Yang D."/>
            <person name="Bader C.D."/>
            <person name="Teijaro C.N."/>
            <person name="Fluegel L."/>
            <person name="Davis C.M."/>
            <person name="Simpson J.R."/>
            <person name="Lauterbach L."/>
            <person name="Steele A.D."/>
            <person name="Gui C."/>
            <person name="Meng S."/>
            <person name="Li G."/>
            <person name="Viehrig K."/>
            <person name="Ye F."/>
            <person name="Su P."/>
            <person name="Kiefer A.F."/>
            <person name="Nichols A."/>
            <person name="Cepeda A.J."/>
            <person name="Yan W."/>
            <person name="Fan B."/>
            <person name="Jiang Y."/>
            <person name="Adhikari A."/>
            <person name="Zheng C.-J."/>
            <person name="Schuster L."/>
            <person name="Cowan T.M."/>
            <person name="Smanski M.J."/>
            <person name="Chevrette M.G."/>
            <person name="De Carvalho L.P.S."/>
            <person name="Shen B."/>
        </authorList>
    </citation>
    <scope>NUCLEOTIDE SEQUENCE [LARGE SCALE GENOMIC DNA]</scope>
    <source>
        <strain evidence="11 12">NPDC017990</strain>
    </source>
</reference>
<dbReference type="InterPro" id="IPR000731">
    <property type="entry name" value="SSD"/>
</dbReference>
<comment type="similarity">
    <text evidence="2">Belongs to the resistance-nodulation-cell division (RND) (TC 2.A.6) family. MmpL subfamily.</text>
</comment>
<dbReference type="PROSITE" id="PS50156">
    <property type="entry name" value="SSD"/>
    <property type="match status" value="1"/>
</dbReference>
<dbReference type="InterPro" id="IPR050545">
    <property type="entry name" value="Mycobact_MmpL"/>
</dbReference>
<sequence>MATLLYKLGRFTFRRRGLTALLWLLVLFGAAFAASSAPTPPADTFSMPGTESQKAFDLLEEKFPAAGAEGASARVVVRAPDGEKITTPGHKAAVADLVADLGKDPKVTRVTDPFTSDAVSKDGTTAYAVATYELAATELTDKQHDALDKTLESGRDSGLTVEAGGDAVKVDVAMGGTGEQIGVLISAVVLLMTFGSLIAAGMPLLTALVGVGAGISAITALGSTLGLSATTSNLAMMLGLAVGIDYALFIVSRYRSEMLEGHDRREAAGRAVGTAGSAVVFAGLTVIVALAGLSVVNIPVLTKMGLAAAGTVAIAVLIAITLVPALLGFAPVRVLRRRDRAAFRTKPLSARQERKAAKRAAKRARKQAGPDEQRTNLGTRWARYVLRHPVAVLLVGVVGLGTVALPAADLELGLPGEGTMATDTTQRKAYDMLSASFGDGFNGPLMVTVESDKAAAAAKTVGERFADQDGVASVAPAAANEAGDTAIFNVVPTSGPNEEATEELVRSLRALARGMEADTGSEILITGQTALFIDFSRTLDEALLPYLALVVGLAFLLLMLVFRSLLVPFKAALGFLLSVGAALGAVVAVFQKGWLADVFGVEQPNPVMSTLPILMIGVVFGLAMDYEVFLVSRMREAYVHGATAGEAVVAGFHYGGRVVSAAAIIMISVFSGFIAEDNDLIKMMGFALASAVLFDAFVVRMAIVPALFALLGTKAWWLPKWLDKLLPNLDVEGANLGGGATADVPAQRRSEQREHELIR</sequence>
<keyword evidence="5 8" id="KW-1133">Transmembrane helix</keyword>
<dbReference type="SUPFAM" id="SSF82866">
    <property type="entry name" value="Multidrug efflux transporter AcrB transmembrane domain"/>
    <property type="match status" value="2"/>
</dbReference>
<feature type="region of interest" description="Disordered" evidence="7">
    <location>
        <begin position="346"/>
        <end position="373"/>
    </location>
</feature>
<feature type="transmembrane region" description="Helical" evidence="8">
    <location>
        <begin position="569"/>
        <end position="590"/>
    </location>
</feature>